<dbReference type="EMBL" id="JAMQKB010000021">
    <property type="protein sequence ID" value="MDC3425780.1"/>
    <property type="molecule type" value="Genomic_DNA"/>
</dbReference>
<keyword evidence="2" id="KW-1185">Reference proteome</keyword>
<protein>
    <submittedName>
        <fullName evidence="1">Sporulation inhibitor of replication protein SirA</fullName>
    </submittedName>
</protein>
<accession>A0A9X3WU74</accession>
<dbReference type="RefSeq" id="WP_272437598.1">
    <property type="nucleotide sequence ID" value="NZ_JAMQKB010000021.1"/>
</dbReference>
<evidence type="ECO:0000313" key="1">
    <source>
        <dbReference type="EMBL" id="MDC3425780.1"/>
    </source>
</evidence>
<dbReference type="Proteomes" id="UP001145050">
    <property type="component" value="Unassembled WGS sequence"/>
</dbReference>
<dbReference type="AlphaFoldDB" id="A0A9X3WU74"/>
<sequence length="153" mass="18534">MREYTIYWIRKEFCNRYFFRSEILFRFIASYHKETHNPILSSQFQFVAQDIPYIQLVNHIKSYYTPFLDIQVEGNQIILNGNDQLMVTMDIHRKQVQIRCQHIQDAESVVFQPLRTFDSCFFVIEQGVHNYGWISPLKKRKDILDKELLYSTR</sequence>
<gene>
    <name evidence="1" type="primary">sirA</name>
    <name evidence="1" type="ORF">NC797_14830</name>
</gene>
<evidence type="ECO:0000313" key="2">
    <source>
        <dbReference type="Proteomes" id="UP001145050"/>
    </source>
</evidence>
<dbReference type="InterPro" id="IPR019683">
    <property type="entry name" value="SirA"/>
</dbReference>
<organism evidence="1 2">
    <name type="scientific">Terrihalobacillus insolitus</name>
    <dbReference type="NCBI Taxonomy" id="2950438"/>
    <lineage>
        <taxon>Bacteria</taxon>
        <taxon>Bacillati</taxon>
        <taxon>Bacillota</taxon>
        <taxon>Bacilli</taxon>
        <taxon>Bacillales</taxon>
        <taxon>Bacillaceae</taxon>
        <taxon>Terrihalobacillus</taxon>
    </lineage>
</organism>
<comment type="caution">
    <text evidence="1">The sequence shown here is derived from an EMBL/GenBank/DDBJ whole genome shotgun (WGS) entry which is preliminary data.</text>
</comment>
<dbReference type="Pfam" id="PF10747">
    <property type="entry name" value="SirA"/>
    <property type="match status" value="1"/>
</dbReference>
<dbReference type="Gene3D" id="3.30.310.250">
    <property type="entry name" value="Sporulation inhibitor of replication protein SirA"/>
    <property type="match status" value="1"/>
</dbReference>
<proteinExistence type="predicted"/>
<dbReference type="InterPro" id="IPR038449">
    <property type="entry name" value="SirA_sf"/>
</dbReference>
<reference evidence="1" key="1">
    <citation type="submission" date="2022-06" db="EMBL/GenBank/DDBJ databases">
        <title>Aquibacillus sp. a new bacterium isolated from soil saline samples.</title>
        <authorList>
            <person name="Galisteo C."/>
            <person name="De La Haba R."/>
            <person name="Sanchez-Porro C."/>
            <person name="Ventosa A."/>
        </authorList>
    </citation>
    <scope>NUCLEOTIDE SEQUENCE</scope>
    <source>
        <strain evidence="1">3ASR75-11</strain>
    </source>
</reference>
<name>A0A9X3WU74_9BACI</name>